<dbReference type="EMBL" id="KN124499">
    <property type="protein sequence ID" value="KFO21010.1"/>
    <property type="molecule type" value="Genomic_DNA"/>
</dbReference>
<comment type="catalytic activity">
    <reaction evidence="6">
        <text>1-hexadecanoyl-2-(9Z-octadecenoyl)-sn-glycero-3-phosphocholine + H2O = 1-hexadecanoyl-sn-glycero-3-phosphocholine + (9Z)-octadecenoate + H(+)</text>
        <dbReference type="Rhea" id="RHEA:38779"/>
        <dbReference type="ChEBI" id="CHEBI:15377"/>
        <dbReference type="ChEBI" id="CHEBI:15378"/>
        <dbReference type="ChEBI" id="CHEBI:30823"/>
        <dbReference type="ChEBI" id="CHEBI:72998"/>
        <dbReference type="ChEBI" id="CHEBI:73001"/>
    </reaction>
    <physiologicalReaction direction="left-to-right" evidence="6">
        <dbReference type="Rhea" id="RHEA:38780"/>
    </physiologicalReaction>
</comment>
<comment type="similarity">
    <text evidence="2 11">Belongs to the phospholipase A2 family.</text>
</comment>
<evidence type="ECO:0000256" key="5">
    <source>
        <dbReference type="ARBA" id="ARBA00023157"/>
    </source>
</evidence>
<feature type="disulfide bond" evidence="10">
    <location>
        <begin position="138"/>
        <end position="179"/>
    </location>
</feature>
<keyword evidence="12" id="KW-0732">Signal</keyword>
<evidence type="ECO:0000313" key="15">
    <source>
        <dbReference type="Proteomes" id="UP000028990"/>
    </source>
</evidence>
<keyword evidence="9" id="KW-0479">Metal-binding</keyword>
<feature type="disulfide bond" evidence="10">
    <location>
        <begin position="147"/>
        <end position="172"/>
    </location>
</feature>
<keyword evidence="5 10" id="KW-1015">Disulfide bond</keyword>
<feature type="signal peptide" evidence="12">
    <location>
        <begin position="1"/>
        <end position="28"/>
    </location>
</feature>
<keyword evidence="3 12" id="KW-0964">Secreted</keyword>
<feature type="disulfide bond" evidence="10">
    <location>
        <begin position="137"/>
        <end position="211"/>
    </location>
</feature>
<comment type="subcellular location">
    <subcellularLocation>
        <location evidence="1 12">Secreted</location>
    </subcellularLocation>
</comment>
<evidence type="ECO:0000256" key="6">
    <source>
        <dbReference type="ARBA" id="ARBA00048699"/>
    </source>
</evidence>
<feature type="active site" evidence="8">
    <location>
        <position position="180"/>
    </location>
</feature>
<feature type="binding site" evidence="9">
    <location>
        <position position="119"/>
    </location>
    <ligand>
        <name>Ca(2+)</name>
        <dbReference type="ChEBI" id="CHEBI:29108"/>
    </ligand>
</feature>
<evidence type="ECO:0000256" key="1">
    <source>
        <dbReference type="ARBA" id="ARBA00004613"/>
    </source>
</evidence>
<dbReference type="EC" id="3.1.1.4" evidence="12"/>
<accession>A0A091CTV9</accession>
<keyword evidence="12" id="KW-0378">Hydrolase</keyword>
<feature type="disulfide bond" evidence="10">
    <location>
        <begin position="165"/>
        <end position="177"/>
    </location>
</feature>
<organism evidence="14 15">
    <name type="scientific">Fukomys damarensis</name>
    <name type="common">Damaraland mole rat</name>
    <name type="synonym">Cryptomys damarensis</name>
    <dbReference type="NCBI Taxonomy" id="885580"/>
    <lineage>
        <taxon>Eukaryota</taxon>
        <taxon>Metazoa</taxon>
        <taxon>Chordata</taxon>
        <taxon>Craniata</taxon>
        <taxon>Vertebrata</taxon>
        <taxon>Euteleostomi</taxon>
        <taxon>Mammalia</taxon>
        <taxon>Eutheria</taxon>
        <taxon>Euarchontoglires</taxon>
        <taxon>Glires</taxon>
        <taxon>Rodentia</taxon>
        <taxon>Hystricomorpha</taxon>
        <taxon>Bathyergidae</taxon>
        <taxon>Fukomys</taxon>
    </lineage>
</organism>
<evidence type="ECO:0000256" key="3">
    <source>
        <dbReference type="ARBA" id="ARBA00022525"/>
    </source>
</evidence>
<evidence type="ECO:0000256" key="9">
    <source>
        <dbReference type="PIRSR" id="PIRSR601211-2"/>
    </source>
</evidence>
<feature type="disulfide bond" evidence="10">
    <location>
        <begin position="131"/>
        <end position="186"/>
    </location>
</feature>
<feature type="disulfide bond" evidence="10">
    <location>
        <begin position="114"/>
        <end position="204"/>
    </location>
</feature>
<evidence type="ECO:0000256" key="11">
    <source>
        <dbReference type="RuleBase" id="RU003654"/>
    </source>
</evidence>
<feature type="binding site" evidence="9">
    <location>
        <position position="136"/>
    </location>
    <ligand>
        <name>Ca(2+)</name>
        <dbReference type="ChEBI" id="CHEBI:29108"/>
    </ligand>
</feature>
<dbReference type="SMART" id="SM00085">
    <property type="entry name" value="PA2c"/>
    <property type="match status" value="1"/>
</dbReference>
<comment type="catalytic activity">
    <reaction evidence="7">
        <text>1-hexadecanoyl-2-(9Z,12Z-octadecadienoyl)-sn-glycero-3-phosphoethanolamine + H2O = 1-hexadecanoyl-sn-glycero-3-phosphoethanolamine + (9Z,12Z)-octadecadienoate + H(+)</text>
        <dbReference type="Rhea" id="RHEA:40815"/>
        <dbReference type="ChEBI" id="CHEBI:15377"/>
        <dbReference type="ChEBI" id="CHEBI:15378"/>
        <dbReference type="ChEBI" id="CHEBI:30245"/>
        <dbReference type="ChEBI" id="CHEBI:73004"/>
        <dbReference type="ChEBI" id="CHEBI:73008"/>
    </reaction>
    <physiologicalReaction direction="left-to-right" evidence="7">
        <dbReference type="Rhea" id="RHEA:40816"/>
    </physiologicalReaction>
</comment>
<evidence type="ECO:0000256" key="4">
    <source>
        <dbReference type="ARBA" id="ARBA00022837"/>
    </source>
</evidence>
<feature type="chain" id="PRO_5001387127" description="Phospholipase A2" evidence="12">
    <location>
        <begin position="29"/>
        <end position="215"/>
    </location>
</feature>
<dbReference type="GO" id="GO:0005543">
    <property type="term" value="F:phospholipid binding"/>
    <property type="evidence" value="ECO:0007669"/>
    <property type="project" value="TreeGrafter"/>
</dbReference>
<dbReference type="InterPro" id="IPR036444">
    <property type="entry name" value="PLipase_A2_dom_sf"/>
</dbReference>
<dbReference type="InterPro" id="IPR033113">
    <property type="entry name" value="PLA2_histidine"/>
</dbReference>
<dbReference type="SUPFAM" id="SSF48619">
    <property type="entry name" value="Phospholipase A2, PLA2"/>
    <property type="match status" value="1"/>
</dbReference>
<keyword evidence="12" id="KW-0443">Lipid metabolism</keyword>
<dbReference type="PRINTS" id="PR00389">
    <property type="entry name" value="PHPHLIPASEA2"/>
</dbReference>
<feature type="binding site" evidence="9">
    <location>
        <position position="117"/>
    </location>
    <ligand>
        <name>Ca(2+)</name>
        <dbReference type="ChEBI" id="CHEBI:29108"/>
    </ligand>
</feature>
<comment type="catalytic activity">
    <reaction evidence="12">
        <text>a 1,2-diacyl-sn-glycero-3-phosphocholine + H2O = a 1-acyl-sn-glycero-3-phosphocholine + a fatty acid + H(+)</text>
        <dbReference type="Rhea" id="RHEA:15801"/>
        <dbReference type="ChEBI" id="CHEBI:15377"/>
        <dbReference type="ChEBI" id="CHEBI:15378"/>
        <dbReference type="ChEBI" id="CHEBI:28868"/>
        <dbReference type="ChEBI" id="CHEBI:57643"/>
        <dbReference type="ChEBI" id="CHEBI:58168"/>
        <dbReference type="EC" id="3.1.1.4"/>
    </reaction>
</comment>
<feature type="disulfide bond" evidence="10">
    <location>
        <begin position="116"/>
        <end position="132"/>
    </location>
</feature>
<comment type="cofactor">
    <cofactor evidence="9">
        <name>Ca(2+)</name>
        <dbReference type="ChEBI" id="CHEBI:29108"/>
    </cofactor>
    <text evidence="9">Binds 1 Ca(2+) ion per subunit.</text>
</comment>
<keyword evidence="15" id="KW-1185">Reference proteome</keyword>
<dbReference type="Proteomes" id="UP000028990">
    <property type="component" value="Unassembled WGS sequence"/>
</dbReference>
<dbReference type="GO" id="GO:0005576">
    <property type="term" value="C:extracellular region"/>
    <property type="evidence" value="ECO:0007669"/>
    <property type="project" value="UniProtKB-SubCell"/>
</dbReference>
<sequence>MGPLRLGASRMLLLFLPLLLLGSGPAAGAGAWYKDHATDPTEMLPGEHLCVRAAGAPGTAPRQIQTHTGLMQVQKCAAIAARRSRVYPRGIKELADTVACVGPRPPIVYARYGCFCGLGGRGQPRDSIDWCCYHHDCCYARAEEAGCSPKMGSYPWKCVDHQVQCGPAEDKCQELMCECDKNIAYCLSEAEYNLKYLFYPHLLCGQDSPRCEQQT</sequence>
<dbReference type="InterPro" id="IPR016090">
    <property type="entry name" value="PLA2-like_dom"/>
</dbReference>
<dbReference type="PANTHER" id="PTHR11716:SF4">
    <property type="entry name" value="GROUP 10 SECRETORY PHOSPHOLIPASE A2"/>
    <property type="match status" value="1"/>
</dbReference>
<dbReference type="InterPro" id="IPR001211">
    <property type="entry name" value="PLA2"/>
</dbReference>
<proteinExistence type="inferred from homology"/>
<evidence type="ECO:0000313" key="14">
    <source>
        <dbReference type="EMBL" id="KFO21010.1"/>
    </source>
</evidence>
<dbReference type="PROSITE" id="PS00119">
    <property type="entry name" value="PA2_ASP"/>
    <property type="match status" value="1"/>
</dbReference>
<dbReference type="Pfam" id="PF00068">
    <property type="entry name" value="Phospholip_A2_1"/>
    <property type="match status" value="1"/>
</dbReference>
<dbReference type="Gene3D" id="1.20.90.10">
    <property type="entry name" value="Phospholipase A2 domain"/>
    <property type="match status" value="1"/>
</dbReference>
<dbReference type="FunFam" id="1.20.90.10:FF:000001">
    <property type="entry name" value="Basic phospholipase A2 homolog"/>
    <property type="match status" value="1"/>
</dbReference>
<feature type="binding site" evidence="9">
    <location>
        <position position="115"/>
    </location>
    <ligand>
        <name>Ca(2+)</name>
        <dbReference type="ChEBI" id="CHEBI:29108"/>
    </ligand>
</feature>
<feature type="domain" description="Phospholipase A2-like central" evidence="13">
    <location>
        <begin position="90"/>
        <end position="205"/>
    </location>
</feature>
<keyword evidence="4 9" id="KW-0106">Calcium</keyword>
<dbReference type="AlphaFoldDB" id="A0A091CTV9"/>
<reference evidence="14 15" key="1">
    <citation type="submission" date="2013-11" db="EMBL/GenBank/DDBJ databases">
        <title>The Damaraland mole rat (Fukomys damarensis) genome and evolution of African mole rats.</title>
        <authorList>
            <person name="Gladyshev V.N."/>
            <person name="Fang X."/>
        </authorList>
    </citation>
    <scope>NUCLEOTIDE SEQUENCE [LARGE SCALE GENOMIC DNA]</scope>
    <source>
        <tissue evidence="14">Liver</tissue>
    </source>
</reference>
<feature type="active site" evidence="8">
    <location>
        <position position="135"/>
    </location>
</feature>
<dbReference type="GO" id="GO:0006644">
    <property type="term" value="P:phospholipid metabolic process"/>
    <property type="evidence" value="ECO:0007669"/>
    <property type="project" value="InterPro"/>
</dbReference>
<dbReference type="STRING" id="885580.ENSFDAP00000013649"/>
<dbReference type="GO" id="GO:0050482">
    <property type="term" value="P:arachidonate secretion"/>
    <property type="evidence" value="ECO:0007669"/>
    <property type="project" value="InterPro"/>
</dbReference>
<name>A0A091CTV9_FUKDA</name>
<evidence type="ECO:0000256" key="2">
    <source>
        <dbReference type="ARBA" id="ARBA00007056"/>
    </source>
</evidence>
<evidence type="ECO:0000256" key="10">
    <source>
        <dbReference type="PIRSR" id="PIRSR601211-3"/>
    </source>
</evidence>
<dbReference type="OMA" id="YPRFLCE"/>
<dbReference type="GO" id="GO:0016042">
    <property type="term" value="P:lipid catabolic process"/>
    <property type="evidence" value="ECO:0007669"/>
    <property type="project" value="InterPro"/>
</dbReference>
<evidence type="ECO:0000256" key="7">
    <source>
        <dbReference type="ARBA" id="ARBA00049039"/>
    </source>
</evidence>
<dbReference type="InterPro" id="IPR033112">
    <property type="entry name" value="PLA2_Asp_AS"/>
</dbReference>
<dbReference type="PANTHER" id="PTHR11716">
    <property type="entry name" value="PHOSPHOLIPASE A2 FAMILY MEMBER"/>
    <property type="match status" value="1"/>
</dbReference>
<protein>
    <recommendedName>
        <fullName evidence="12">Phospholipase A2</fullName>
        <ecNumber evidence="12">3.1.1.4</ecNumber>
    </recommendedName>
</protein>
<dbReference type="PROSITE" id="PS00118">
    <property type="entry name" value="PA2_HIS"/>
    <property type="match status" value="1"/>
</dbReference>
<dbReference type="GO" id="GO:0047498">
    <property type="term" value="F:calcium-dependent phospholipase A2 activity"/>
    <property type="evidence" value="ECO:0007669"/>
    <property type="project" value="TreeGrafter"/>
</dbReference>
<evidence type="ECO:0000259" key="13">
    <source>
        <dbReference type="SMART" id="SM00085"/>
    </source>
</evidence>
<dbReference type="GO" id="GO:0005509">
    <property type="term" value="F:calcium ion binding"/>
    <property type="evidence" value="ECO:0007669"/>
    <property type="project" value="InterPro"/>
</dbReference>
<evidence type="ECO:0000256" key="8">
    <source>
        <dbReference type="PIRSR" id="PIRSR601211-1"/>
    </source>
</evidence>
<gene>
    <name evidence="14" type="ORF">H920_17623</name>
</gene>
<evidence type="ECO:0000256" key="12">
    <source>
        <dbReference type="RuleBase" id="RU361236"/>
    </source>
</evidence>
<dbReference type="CDD" id="cd00125">
    <property type="entry name" value="PLA2c"/>
    <property type="match status" value="1"/>
</dbReference>